<evidence type="ECO:0000313" key="4">
    <source>
        <dbReference type="Proteomes" id="UP000006039"/>
    </source>
</evidence>
<gene>
    <name evidence="3" type="primary">20354320</name>
    <name evidence="2" type="ORF">GGTG_13862</name>
</gene>
<reference evidence="2" key="2">
    <citation type="submission" date="2010-07" db="EMBL/GenBank/DDBJ databases">
        <authorList>
            <consortium name="The Broad Institute Genome Sequencing Platform"/>
            <consortium name="Broad Institute Genome Sequencing Center for Infectious Disease"/>
            <person name="Ma L.-J."/>
            <person name="Dead R."/>
            <person name="Young S."/>
            <person name="Zeng Q."/>
            <person name="Koehrsen M."/>
            <person name="Alvarado L."/>
            <person name="Berlin A."/>
            <person name="Chapman S.B."/>
            <person name="Chen Z."/>
            <person name="Freedman E."/>
            <person name="Gellesch M."/>
            <person name="Goldberg J."/>
            <person name="Griggs A."/>
            <person name="Gujja S."/>
            <person name="Heilman E.R."/>
            <person name="Heiman D."/>
            <person name="Hepburn T."/>
            <person name="Howarth C."/>
            <person name="Jen D."/>
            <person name="Larson L."/>
            <person name="Mehta T."/>
            <person name="Neiman D."/>
            <person name="Pearson M."/>
            <person name="Roberts A."/>
            <person name="Saif S."/>
            <person name="Shea T."/>
            <person name="Shenoy N."/>
            <person name="Sisk P."/>
            <person name="Stolte C."/>
            <person name="Sykes S."/>
            <person name="Walk T."/>
            <person name="White J."/>
            <person name="Yandava C."/>
            <person name="Haas B."/>
            <person name="Nusbaum C."/>
            <person name="Birren B."/>
        </authorList>
    </citation>
    <scope>NUCLEOTIDE SEQUENCE</scope>
    <source>
        <strain evidence="2">R3-111a-1</strain>
    </source>
</reference>
<reference evidence="3" key="5">
    <citation type="submission" date="2018-04" db="UniProtKB">
        <authorList>
            <consortium name="EnsemblFungi"/>
        </authorList>
    </citation>
    <scope>IDENTIFICATION</scope>
    <source>
        <strain evidence="3">R3-111a-1</strain>
    </source>
</reference>
<feature type="non-terminal residue" evidence="2">
    <location>
        <position position="90"/>
    </location>
</feature>
<protein>
    <submittedName>
        <fullName evidence="2 3">Uncharacterized protein</fullName>
    </submittedName>
</protein>
<reference evidence="3" key="4">
    <citation type="journal article" date="2015" name="G3 (Bethesda)">
        <title>Genome sequences of three phytopathogenic species of the Magnaporthaceae family of fungi.</title>
        <authorList>
            <person name="Okagaki L.H."/>
            <person name="Nunes C.C."/>
            <person name="Sailsbery J."/>
            <person name="Clay B."/>
            <person name="Brown D."/>
            <person name="John T."/>
            <person name="Oh Y."/>
            <person name="Young N."/>
            <person name="Fitzgerald M."/>
            <person name="Haas B.J."/>
            <person name="Zeng Q."/>
            <person name="Young S."/>
            <person name="Adiconis X."/>
            <person name="Fan L."/>
            <person name="Levin J.Z."/>
            <person name="Mitchell T.K."/>
            <person name="Okubara P.A."/>
            <person name="Farman M.L."/>
            <person name="Kohn L.M."/>
            <person name="Birren B."/>
            <person name="Ma L.-J."/>
            <person name="Dean R.A."/>
        </authorList>
    </citation>
    <scope>NUCLEOTIDE SEQUENCE</scope>
    <source>
        <strain evidence="3">R3-111a-1</strain>
    </source>
</reference>
<evidence type="ECO:0000313" key="2">
    <source>
        <dbReference type="EMBL" id="EJT68564.1"/>
    </source>
</evidence>
<reference evidence="2" key="3">
    <citation type="submission" date="2010-09" db="EMBL/GenBank/DDBJ databases">
        <title>Annotation of Gaeumannomyces graminis var. tritici R3-111a-1.</title>
        <authorList>
            <consortium name="The Broad Institute Genome Sequencing Platform"/>
            <person name="Ma L.-J."/>
            <person name="Dead R."/>
            <person name="Young S.K."/>
            <person name="Zeng Q."/>
            <person name="Gargeya S."/>
            <person name="Fitzgerald M."/>
            <person name="Haas B."/>
            <person name="Abouelleil A."/>
            <person name="Alvarado L."/>
            <person name="Arachchi H.M."/>
            <person name="Berlin A."/>
            <person name="Brown A."/>
            <person name="Chapman S.B."/>
            <person name="Chen Z."/>
            <person name="Dunbar C."/>
            <person name="Freedman E."/>
            <person name="Gearin G."/>
            <person name="Gellesch M."/>
            <person name="Goldberg J."/>
            <person name="Griggs A."/>
            <person name="Gujja S."/>
            <person name="Heiman D."/>
            <person name="Howarth C."/>
            <person name="Larson L."/>
            <person name="Lui A."/>
            <person name="MacDonald P.J.P."/>
            <person name="Mehta T."/>
            <person name="Montmayeur A."/>
            <person name="Murphy C."/>
            <person name="Neiman D."/>
            <person name="Pearson M."/>
            <person name="Priest M."/>
            <person name="Roberts A."/>
            <person name="Saif S."/>
            <person name="Shea T."/>
            <person name="Shenoy N."/>
            <person name="Sisk P."/>
            <person name="Stolte C."/>
            <person name="Sykes S."/>
            <person name="Yandava C."/>
            <person name="Wortman J."/>
            <person name="Nusbaum C."/>
            <person name="Birren B."/>
        </authorList>
    </citation>
    <scope>NUCLEOTIDE SEQUENCE</scope>
    <source>
        <strain evidence="2">R3-111a-1</strain>
    </source>
</reference>
<organism evidence="2">
    <name type="scientific">Gaeumannomyces tritici (strain R3-111a-1)</name>
    <name type="common">Wheat and barley take-all root rot fungus</name>
    <name type="synonym">Gaeumannomyces graminis var. tritici</name>
    <dbReference type="NCBI Taxonomy" id="644352"/>
    <lineage>
        <taxon>Eukaryota</taxon>
        <taxon>Fungi</taxon>
        <taxon>Dikarya</taxon>
        <taxon>Ascomycota</taxon>
        <taxon>Pezizomycotina</taxon>
        <taxon>Sordariomycetes</taxon>
        <taxon>Sordariomycetidae</taxon>
        <taxon>Magnaporthales</taxon>
        <taxon>Magnaporthaceae</taxon>
        <taxon>Gaeumannomyces</taxon>
    </lineage>
</organism>
<dbReference type="AlphaFoldDB" id="J8TUP4"/>
<dbReference type="GeneID" id="20354320"/>
<dbReference type="EnsemblFungi" id="EJT68564">
    <property type="protein sequence ID" value="EJT68564"/>
    <property type="gene ID" value="GGTG_13862"/>
</dbReference>
<proteinExistence type="predicted"/>
<evidence type="ECO:0000313" key="3">
    <source>
        <dbReference type="EnsemblFungi" id="EJT68564"/>
    </source>
</evidence>
<dbReference type="RefSeq" id="XP_009230048.1">
    <property type="nucleotide sequence ID" value="XM_009231784.1"/>
</dbReference>
<reference evidence="4" key="1">
    <citation type="submission" date="2010-07" db="EMBL/GenBank/DDBJ databases">
        <title>The genome sequence of Gaeumannomyces graminis var. tritici strain R3-111a-1.</title>
        <authorList>
            <consortium name="The Broad Institute Genome Sequencing Platform"/>
            <person name="Ma L.-J."/>
            <person name="Dead R."/>
            <person name="Young S."/>
            <person name="Zeng Q."/>
            <person name="Koehrsen M."/>
            <person name="Alvarado L."/>
            <person name="Berlin A."/>
            <person name="Chapman S.B."/>
            <person name="Chen Z."/>
            <person name="Freedman E."/>
            <person name="Gellesch M."/>
            <person name="Goldberg J."/>
            <person name="Griggs A."/>
            <person name="Gujja S."/>
            <person name="Heilman E.R."/>
            <person name="Heiman D."/>
            <person name="Hepburn T."/>
            <person name="Howarth C."/>
            <person name="Jen D."/>
            <person name="Larson L."/>
            <person name="Mehta T."/>
            <person name="Neiman D."/>
            <person name="Pearson M."/>
            <person name="Roberts A."/>
            <person name="Saif S."/>
            <person name="Shea T."/>
            <person name="Shenoy N."/>
            <person name="Sisk P."/>
            <person name="Stolte C."/>
            <person name="Sykes S."/>
            <person name="Walk T."/>
            <person name="White J."/>
            <person name="Yandava C."/>
            <person name="Haas B."/>
            <person name="Nusbaum C."/>
            <person name="Birren B."/>
        </authorList>
    </citation>
    <scope>NUCLEOTIDE SEQUENCE [LARGE SCALE GENOMIC DNA]</scope>
    <source>
        <strain evidence="4">R3-111a-1</strain>
    </source>
</reference>
<dbReference type="EMBL" id="GL385461">
    <property type="protein sequence ID" value="EJT68564.1"/>
    <property type="molecule type" value="Genomic_DNA"/>
</dbReference>
<evidence type="ECO:0000256" key="1">
    <source>
        <dbReference type="SAM" id="MobiDB-lite"/>
    </source>
</evidence>
<accession>J8TUP4</accession>
<dbReference type="Proteomes" id="UP000006039">
    <property type="component" value="Unassembled WGS sequence"/>
</dbReference>
<dbReference type="VEuPathDB" id="FungiDB:GGTG_13862"/>
<sequence length="90" mass="9317">MAVAVPRELCGLLGGPLLHRVFLGAGGSIFSSTFAQYCLLAARTVLSAARHSGSAKGGLEEQGGERDRKGGGLRLPGPTPLSNRSRNSRV</sequence>
<name>J8TUP4_GAET3</name>
<keyword evidence="4" id="KW-1185">Reference proteome</keyword>
<feature type="region of interest" description="Disordered" evidence="1">
    <location>
        <begin position="52"/>
        <end position="90"/>
    </location>
</feature>